<name>A0ABP8ILD4_9BACT</name>
<sequence length="101" mass="10474">MAKGQSLQVQPAAQEGLFDIENGIQAAHAVLEDAAKQAGYGQALICIYACGFALGFELQLFPAPATKTPGTPTDNFGAWVNACTAWLAANPCASYANAARL</sequence>
<organism evidence="1 2">
    <name type="scientific">Hymenobacter saemangeumensis</name>
    <dbReference type="NCBI Taxonomy" id="1084522"/>
    <lineage>
        <taxon>Bacteria</taxon>
        <taxon>Pseudomonadati</taxon>
        <taxon>Bacteroidota</taxon>
        <taxon>Cytophagia</taxon>
        <taxon>Cytophagales</taxon>
        <taxon>Hymenobacteraceae</taxon>
        <taxon>Hymenobacter</taxon>
    </lineage>
</organism>
<evidence type="ECO:0000313" key="1">
    <source>
        <dbReference type="EMBL" id="GAA4362248.1"/>
    </source>
</evidence>
<gene>
    <name evidence="1" type="ORF">GCM10023185_30010</name>
</gene>
<accession>A0ABP8ILD4</accession>
<reference evidence="2" key="1">
    <citation type="journal article" date="2019" name="Int. J. Syst. Evol. Microbiol.">
        <title>The Global Catalogue of Microorganisms (GCM) 10K type strain sequencing project: providing services to taxonomists for standard genome sequencing and annotation.</title>
        <authorList>
            <consortium name="The Broad Institute Genomics Platform"/>
            <consortium name="The Broad Institute Genome Sequencing Center for Infectious Disease"/>
            <person name="Wu L."/>
            <person name="Ma J."/>
        </authorList>
    </citation>
    <scope>NUCLEOTIDE SEQUENCE [LARGE SCALE GENOMIC DNA]</scope>
    <source>
        <strain evidence="2">JCM 17923</strain>
    </source>
</reference>
<dbReference type="EMBL" id="BAABGZ010000064">
    <property type="protein sequence ID" value="GAA4362248.1"/>
    <property type="molecule type" value="Genomic_DNA"/>
</dbReference>
<dbReference type="RefSeq" id="WP_345236909.1">
    <property type="nucleotide sequence ID" value="NZ_BAABGZ010000064.1"/>
</dbReference>
<keyword evidence="2" id="KW-1185">Reference proteome</keyword>
<dbReference type="Proteomes" id="UP001501153">
    <property type="component" value="Unassembled WGS sequence"/>
</dbReference>
<proteinExistence type="predicted"/>
<evidence type="ECO:0000313" key="2">
    <source>
        <dbReference type="Proteomes" id="UP001501153"/>
    </source>
</evidence>
<comment type="caution">
    <text evidence="1">The sequence shown here is derived from an EMBL/GenBank/DDBJ whole genome shotgun (WGS) entry which is preliminary data.</text>
</comment>
<protein>
    <submittedName>
        <fullName evidence="1">Uncharacterized protein</fullName>
    </submittedName>
</protein>